<keyword evidence="4" id="KW-0067">ATP-binding</keyword>
<dbReference type="Gene3D" id="3.40.50.300">
    <property type="entry name" value="P-loop containing nucleotide triphosphate hydrolases"/>
    <property type="match status" value="1"/>
</dbReference>
<dbReference type="InterPro" id="IPR017871">
    <property type="entry name" value="ABC_transporter-like_CS"/>
</dbReference>
<comment type="subcellular location">
    <subcellularLocation>
        <location evidence="1">Cell membrane</location>
        <topology evidence="1">Multi-pass membrane protein</topology>
    </subcellularLocation>
</comment>
<evidence type="ECO:0000313" key="10">
    <source>
        <dbReference type="EMBL" id="UWE04733.1"/>
    </source>
</evidence>
<keyword evidence="6 7" id="KW-0472">Membrane</keyword>
<evidence type="ECO:0000256" key="4">
    <source>
        <dbReference type="ARBA" id="ARBA00022840"/>
    </source>
</evidence>
<dbReference type="SUPFAM" id="SSF52540">
    <property type="entry name" value="P-loop containing nucleoside triphosphate hydrolases"/>
    <property type="match status" value="1"/>
</dbReference>
<evidence type="ECO:0000256" key="3">
    <source>
        <dbReference type="ARBA" id="ARBA00022741"/>
    </source>
</evidence>
<dbReference type="CDD" id="cd18541">
    <property type="entry name" value="ABC_6TM_TmrB_like"/>
    <property type="match status" value="1"/>
</dbReference>
<dbReference type="SMART" id="SM00382">
    <property type="entry name" value="AAA"/>
    <property type="match status" value="1"/>
</dbReference>
<dbReference type="InterPro" id="IPR011527">
    <property type="entry name" value="ABC1_TM_dom"/>
</dbReference>
<sequence>MMMFRQLWWFFKMEKKSYLIGISTLMLLSLTHLVTPYTVRVVVDAITADALTWRLLVFWTVVNVLVALCKYGLGYTWRVMLFGAGYRMGRLLRDRLYQQFTRMSPRFYHQRRTGDMMAHATNDIQAVVVTAGEGVLTLADSFVSGMVVIVAMFVFIDWQLALISLLPMPLIAVATQRYGKMLHQRFHLAQEAFSRINDKVQENIAGVRVVKAFGQEEAEKQEFKRRLDDVVEKNLAVARVDALFDPTIVMAVGLSMLLAIVFGSISVADGRLTIGQLLQFTLYLGQLVWPMLAYGILINIVERGRASYERIQSLLNIKPDIEDRPNAIDVQPVGDIRFDVESFTYPDAESAALTQIRVCVKRGGTLGIVGKTGSGKSTLLRLMLREFDVTQGEIRIGNHPITDYTLSALRGAIGYVPQDHVLFSATVAENIAFGNPKATREQIEAAAKIACVHEDILQFAEGYDTIIGERGVTVSGGQKQRLSIARALLLNPEILILDDVLSAVDAKTEHAILQALRQNRVGKTTLISAHRLSAVEHADTIIVLDEGRIIQQGTHEELMQQDGWYRHMFLQQQLESQVLKGGEEGGTETSAPLS</sequence>
<dbReference type="InterPro" id="IPR036640">
    <property type="entry name" value="ABC1_TM_sf"/>
</dbReference>
<keyword evidence="3" id="KW-0547">Nucleotide-binding</keyword>
<dbReference type="PROSITE" id="PS00211">
    <property type="entry name" value="ABC_TRANSPORTER_1"/>
    <property type="match status" value="1"/>
</dbReference>
<dbReference type="PROSITE" id="PS50893">
    <property type="entry name" value="ABC_TRANSPORTER_2"/>
    <property type="match status" value="1"/>
</dbReference>
<keyword evidence="5 7" id="KW-1133">Transmembrane helix</keyword>
<dbReference type="PANTHER" id="PTHR43394">
    <property type="entry name" value="ATP-DEPENDENT PERMEASE MDL1, MITOCHONDRIAL"/>
    <property type="match status" value="1"/>
</dbReference>
<evidence type="ECO:0000256" key="6">
    <source>
        <dbReference type="ARBA" id="ARBA00023136"/>
    </source>
</evidence>
<dbReference type="Gene3D" id="1.20.1560.10">
    <property type="entry name" value="ABC transporter type 1, transmembrane domain"/>
    <property type="match status" value="1"/>
</dbReference>
<name>A0ABY5U528_LACSH</name>
<reference evidence="10" key="1">
    <citation type="submission" date="2022-08" db="EMBL/GenBank/DDBJ databases">
        <title>The complete genome sequence of the thermophilic bacterium Laceyella sacchari FBKL4.010 reveals the basis for tetramethylpyrazine biosynthesis in Moutai-flavor Daqu.</title>
        <authorList>
            <person name="Li D."/>
            <person name="Huang W."/>
            <person name="Wang C."/>
            <person name="Qiu S."/>
        </authorList>
    </citation>
    <scope>NUCLEOTIDE SEQUENCE</scope>
    <source>
        <strain evidence="10">FBKL4.014</strain>
    </source>
</reference>
<evidence type="ECO:0000256" key="5">
    <source>
        <dbReference type="ARBA" id="ARBA00022989"/>
    </source>
</evidence>
<dbReference type="EMBL" id="CP103866">
    <property type="protein sequence ID" value="UWE04733.1"/>
    <property type="molecule type" value="Genomic_DNA"/>
</dbReference>
<dbReference type="Pfam" id="PF00005">
    <property type="entry name" value="ABC_tran"/>
    <property type="match status" value="1"/>
</dbReference>
<proteinExistence type="predicted"/>
<gene>
    <name evidence="10" type="ORF">NYR52_06270</name>
</gene>
<feature type="domain" description="ABC transporter" evidence="8">
    <location>
        <begin position="336"/>
        <end position="571"/>
    </location>
</feature>
<feature type="transmembrane region" description="Helical" evidence="7">
    <location>
        <begin position="158"/>
        <end position="175"/>
    </location>
</feature>
<dbReference type="PANTHER" id="PTHR43394:SF1">
    <property type="entry name" value="ATP-BINDING CASSETTE SUB-FAMILY B MEMBER 10, MITOCHONDRIAL"/>
    <property type="match status" value="1"/>
</dbReference>
<dbReference type="Pfam" id="PF00664">
    <property type="entry name" value="ABC_membrane"/>
    <property type="match status" value="1"/>
</dbReference>
<feature type="transmembrane region" description="Helical" evidence="7">
    <location>
        <begin position="248"/>
        <end position="268"/>
    </location>
</feature>
<protein>
    <submittedName>
        <fullName evidence="10">ABC transporter transmembrane domain-containing protein</fullName>
    </submittedName>
</protein>
<evidence type="ECO:0000259" key="8">
    <source>
        <dbReference type="PROSITE" id="PS50893"/>
    </source>
</evidence>
<keyword evidence="11" id="KW-1185">Reference proteome</keyword>
<dbReference type="InterPro" id="IPR039421">
    <property type="entry name" value="Type_1_exporter"/>
</dbReference>
<organism evidence="10 11">
    <name type="scientific">Laceyella sacchari</name>
    <name type="common">Thermoactinomyces thalpophilus</name>
    <dbReference type="NCBI Taxonomy" id="37482"/>
    <lineage>
        <taxon>Bacteria</taxon>
        <taxon>Bacillati</taxon>
        <taxon>Bacillota</taxon>
        <taxon>Bacilli</taxon>
        <taxon>Bacillales</taxon>
        <taxon>Thermoactinomycetaceae</taxon>
        <taxon>Laceyella</taxon>
    </lineage>
</organism>
<dbReference type="SUPFAM" id="SSF90123">
    <property type="entry name" value="ABC transporter transmembrane region"/>
    <property type="match status" value="1"/>
</dbReference>
<keyword evidence="2 7" id="KW-0812">Transmembrane</keyword>
<dbReference type="InterPro" id="IPR003439">
    <property type="entry name" value="ABC_transporter-like_ATP-bd"/>
</dbReference>
<dbReference type="InterPro" id="IPR003593">
    <property type="entry name" value="AAA+_ATPase"/>
</dbReference>
<evidence type="ECO:0000256" key="2">
    <source>
        <dbReference type="ARBA" id="ARBA00022692"/>
    </source>
</evidence>
<evidence type="ECO:0000256" key="7">
    <source>
        <dbReference type="SAM" id="Phobius"/>
    </source>
</evidence>
<feature type="domain" description="ABC transmembrane type-1" evidence="9">
    <location>
        <begin position="19"/>
        <end position="303"/>
    </location>
</feature>
<dbReference type="RefSeq" id="WP_259436518.1">
    <property type="nucleotide sequence ID" value="NZ_CP103866.1"/>
</dbReference>
<feature type="transmembrane region" description="Helical" evidence="7">
    <location>
        <begin position="280"/>
        <end position="301"/>
    </location>
</feature>
<dbReference type="Proteomes" id="UP001058650">
    <property type="component" value="Chromosome"/>
</dbReference>
<feature type="transmembrane region" description="Helical" evidence="7">
    <location>
        <begin position="52"/>
        <end position="73"/>
    </location>
</feature>
<evidence type="ECO:0000259" key="9">
    <source>
        <dbReference type="PROSITE" id="PS50929"/>
    </source>
</evidence>
<dbReference type="InterPro" id="IPR027417">
    <property type="entry name" value="P-loop_NTPase"/>
</dbReference>
<evidence type="ECO:0000256" key="1">
    <source>
        <dbReference type="ARBA" id="ARBA00004651"/>
    </source>
</evidence>
<evidence type="ECO:0000313" key="11">
    <source>
        <dbReference type="Proteomes" id="UP001058650"/>
    </source>
</evidence>
<dbReference type="PROSITE" id="PS50929">
    <property type="entry name" value="ABC_TM1F"/>
    <property type="match status" value="1"/>
</dbReference>
<accession>A0ABY5U528</accession>